<dbReference type="AlphaFoldDB" id="A0A9P9GFL2"/>
<comment type="caution">
    <text evidence="2">The sequence shown here is derived from an EMBL/GenBank/DDBJ whole genome shotgun (WGS) entry which is preliminary data.</text>
</comment>
<dbReference type="Pfam" id="PF12697">
    <property type="entry name" value="Abhydrolase_6"/>
    <property type="match status" value="1"/>
</dbReference>
<name>A0A9P9GFL2_FUSRE</name>
<gene>
    <name evidence="2" type="ORF">BKA55DRAFT_597569</name>
</gene>
<dbReference type="InterPro" id="IPR029058">
    <property type="entry name" value="AB_hydrolase_fold"/>
</dbReference>
<dbReference type="InterPro" id="IPR000073">
    <property type="entry name" value="AB_hydrolase_1"/>
</dbReference>
<evidence type="ECO:0000313" key="2">
    <source>
        <dbReference type="EMBL" id="KAH7237084.1"/>
    </source>
</evidence>
<evidence type="ECO:0000313" key="3">
    <source>
        <dbReference type="Proteomes" id="UP000720189"/>
    </source>
</evidence>
<dbReference type="Gene3D" id="3.40.50.1820">
    <property type="entry name" value="alpha/beta hydrolase"/>
    <property type="match status" value="1"/>
</dbReference>
<accession>A0A9P9GFL2</accession>
<keyword evidence="3" id="KW-1185">Reference proteome</keyword>
<protein>
    <recommendedName>
        <fullName evidence="1">AB hydrolase-1 domain-containing protein</fullName>
    </recommendedName>
</protein>
<dbReference type="GeneID" id="70226050"/>
<dbReference type="OrthoDB" id="408373at2759"/>
<dbReference type="EMBL" id="JAGMUX010000016">
    <property type="protein sequence ID" value="KAH7237084.1"/>
    <property type="molecule type" value="Genomic_DNA"/>
</dbReference>
<dbReference type="Proteomes" id="UP000720189">
    <property type="component" value="Unassembled WGS sequence"/>
</dbReference>
<dbReference type="PANTHER" id="PTHR37017:SF3">
    <property type="entry name" value="AB HYDROLASE-1 DOMAIN-CONTAINING PROTEIN"/>
    <property type="match status" value="1"/>
</dbReference>
<feature type="domain" description="AB hydrolase-1" evidence="1">
    <location>
        <begin position="7"/>
        <end position="216"/>
    </location>
</feature>
<dbReference type="InterPro" id="IPR052897">
    <property type="entry name" value="Sec-Metab_Biosynth_Hydrolase"/>
</dbReference>
<dbReference type="PANTHER" id="PTHR37017">
    <property type="entry name" value="AB HYDROLASE-1 DOMAIN-CONTAINING PROTEIN-RELATED"/>
    <property type="match status" value="1"/>
</dbReference>
<sequence length="580" mass="63154">MAQKPSLIFVPGAWHTPECWGKIMSAMEANGFKCIPVALPTNQSTSTDVNYSHDVKAVADAIAGETSQGLDVILSVHAFGGPVGQSAMKGFTNESADTGAKTGRVIGLFMVSTGFVREGASFLDALGGRPPPTWETDYENNMMTLNVDPIEIFYHDLPEEEARYWVGKLTKHALTASTHGYEATYEGWRDVPIWLIMTKKDRAFPYEAQKMLVRGAEKLGANLTKVDIDSVLVPCAVVFDGMIWVFYNGPGNNGTFWTYSVNGVTWASISCLDDDMGSPISETFEPGTSPSAAVYQDTLYVVWNTSAANGILRYTYWSKASGKFVPPSNVIAGGLSIRSQTTPAMIAFNGLLYLFSNSSGQNGTWMTTFNGNAWTKVSPVTSNIGGNFMDRASPAVFISDDQRALTLLRSGSGSNGVWYTTTTNGITWSNQKGFNSGIGLSTRSSPCRIDYQGRPYIFYVGEYGKLGNLDGVMIYSTLTGPKYSLAMDALLKGNDFAFVAQDDATSTNPRSQTVAGNANWVPLWNYFHNGNTGAVPRDVVSLLALATLAFNMNFLVNINTDLQMRCSPRLIFRRIPPNKN</sequence>
<reference evidence="2" key="1">
    <citation type="journal article" date="2021" name="Nat. Commun.">
        <title>Genetic determinants of endophytism in the Arabidopsis root mycobiome.</title>
        <authorList>
            <person name="Mesny F."/>
            <person name="Miyauchi S."/>
            <person name="Thiergart T."/>
            <person name="Pickel B."/>
            <person name="Atanasova L."/>
            <person name="Karlsson M."/>
            <person name="Huettel B."/>
            <person name="Barry K.W."/>
            <person name="Haridas S."/>
            <person name="Chen C."/>
            <person name="Bauer D."/>
            <person name="Andreopoulos W."/>
            <person name="Pangilinan J."/>
            <person name="LaButti K."/>
            <person name="Riley R."/>
            <person name="Lipzen A."/>
            <person name="Clum A."/>
            <person name="Drula E."/>
            <person name="Henrissat B."/>
            <person name="Kohler A."/>
            <person name="Grigoriev I.V."/>
            <person name="Martin F.M."/>
            <person name="Hacquard S."/>
        </authorList>
    </citation>
    <scope>NUCLEOTIDE SEQUENCE</scope>
    <source>
        <strain evidence="2">MPI-CAGE-AT-0023</strain>
    </source>
</reference>
<evidence type="ECO:0000259" key="1">
    <source>
        <dbReference type="Pfam" id="PF12697"/>
    </source>
</evidence>
<dbReference type="SUPFAM" id="SSF53474">
    <property type="entry name" value="alpha/beta-Hydrolases"/>
    <property type="match status" value="1"/>
</dbReference>
<dbReference type="SUPFAM" id="SSF89372">
    <property type="entry name" value="Fucose-specific lectin"/>
    <property type="match status" value="1"/>
</dbReference>
<organism evidence="2 3">
    <name type="scientific">Fusarium redolens</name>
    <dbReference type="NCBI Taxonomy" id="48865"/>
    <lineage>
        <taxon>Eukaryota</taxon>
        <taxon>Fungi</taxon>
        <taxon>Dikarya</taxon>
        <taxon>Ascomycota</taxon>
        <taxon>Pezizomycotina</taxon>
        <taxon>Sordariomycetes</taxon>
        <taxon>Hypocreomycetidae</taxon>
        <taxon>Hypocreales</taxon>
        <taxon>Nectriaceae</taxon>
        <taxon>Fusarium</taxon>
        <taxon>Fusarium redolens species complex</taxon>
    </lineage>
</organism>
<dbReference type="RefSeq" id="XP_046045214.1">
    <property type="nucleotide sequence ID" value="XM_046196096.1"/>
</dbReference>
<proteinExistence type="predicted"/>